<dbReference type="Proteomes" id="UP000095286">
    <property type="component" value="Unplaced"/>
</dbReference>
<evidence type="ECO:0000313" key="1">
    <source>
        <dbReference type="Proteomes" id="UP000095286"/>
    </source>
</evidence>
<protein>
    <submittedName>
        <fullName evidence="2">HlyIII-domain-containing protein</fullName>
    </submittedName>
</protein>
<proteinExistence type="predicted"/>
<accession>A0AC35TP60</accession>
<reference evidence="2" key="1">
    <citation type="submission" date="2016-11" db="UniProtKB">
        <authorList>
            <consortium name="WormBaseParasite"/>
        </authorList>
    </citation>
    <scope>IDENTIFICATION</scope>
    <source>
        <strain evidence="2">KR3021</strain>
    </source>
</reference>
<name>A0AC35TP60_9BILA</name>
<sequence>MKPGISVETLTTLLSSEKEEATQGEEEDEYEEMIFLEKERAIAEDCFSIDSFNSNFSDKIDEDILETFRTKSHKNIKSFFALFPKLIHFSELPHWLQDNEFIKHGYRAPAESLKQVCLSLIQFHNESINVWTHIVGSLSFIAMAVWFMTRPFVDVPGTSKLIFLPFFVGATLCMGCSAAFHLVFFKSKAVGAFFAKLDYSGIALLIIGSFIPWIYYAFNCWPSLIKFYMISIIVMGVAAIIVSLFEKFAQPKYRPLRAGIFLVMGLSAVVPVIHLFFIEDLKIIMAKELIIWNILMGSLYVIGAVQYSFRFPERCFQGKFDYLFHSHQFFHIFVVAAAFIHFHGICRVAMIQMESGSCQEQVIESGKTLWVTWFG</sequence>
<dbReference type="WBParaSite" id="RSKR_0000292800.1">
    <property type="protein sequence ID" value="RSKR_0000292800.1"/>
    <property type="gene ID" value="RSKR_0000292800"/>
</dbReference>
<organism evidence="1 2">
    <name type="scientific">Rhabditophanes sp. KR3021</name>
    <dbReference type="NCBI Taxonomy" id="114890"/>
    <lineage>
        <taxon>Eukaryota</taxon>
        <taxon>Metazoa</taxon>
        <taxon>Ecdysozoa</taxon>
        <taxon>Nematoda</taxon>
        <taxon>Chromadorea</taxon>
        <taxon>Rhabditida</taxon>
        <taxon>Tylenchina</taxon>
        <taxon>Panagrolaimomorpha</taxon>
        <taxon>Strongyloidoidea</taxon>
        <taxon>Alloionematidae</taxon>
        <taxon>Rhabditophanes</taxon>
    </lineage>
</organism>
<evidence type="ECO:0000313" key="2">
    <source>
        <dbReference type="WBParaSite" id="RSKR_0000292800.1"/>
    </source>
</evidence>